<evidence type="ECO:0000313" key="1">
    <source>
        <dbReference type="EMBL" id="MBD2597782.1"/>
    </source>
</evidence>
<dbReference type="Gene3D" id="2.60.120.620">
    <property type="entry name" value="q2cbj1_9rhob like domain"/>
    <property type="match status" value="1"/>
</dbReference>
<organism evidence="1 2">
    <name type="scientific">Nostoc spongiaeforme FACHB-130</name>
    <dbReference type="NCBI Taxonomy" id="1357510"/>
    <lineage>
        <taxon>Bacteria</taxon>
        <taxon>Bacillati</taxon>
        <taxon>Cyanobacteriota</taxon>
        <taxon>Cyanophyceae</taxon>
        <taxon>Nostocales</taxon>
        <taxon>Nostocaceae</taxon>
        <taxon>Nostoc</taxon>
    </lineage>
</organism>
<name>A0ABR8G3H7_9NOSO</name>
<dbReference type="SUPFAM" id="SSF51197">
    <property type="entry name" value="Clavaminate synthase-like"/>
    <property type="match status" value="1"/>
</dbReference>
<proteinExistence type="predicted"/>
<dbReference type="RefSeq" id="WP_190970414.1">
    <property type="nucleotide sequence ID" value="NZ_JACJTB010000050.1"/>
</dbReference>
<sequence>MNLLLPKVQKIILKKIYQFPLVKYQNDIAYQEAVNQHQPNLPTILKDDLELVEKIHHEGVAITSLDALGITSNNPILQTAKHLASQIKPDINNIHNQYVIHASPQQIMQHPEIFLWGLEQRLLNITEHYLGLPVAYHGTFFRRDIANKLEQGSRRWHLDTEDRKVLKIIIYVNDVSENQGPFQYIPISFTENIVQSLKYTYGYISNQAMQEIISPDNYKSCIGSAGTVIFAGTGSIFHRGKPPEISDRFTIFFDYTSRRKRELFYINNTLPHQDLLLLSQNLKMRQKECLFWQDYLS</sequence>
<dbReference type="Proteomes" id="UP000603457">
    <property type="component" value="Unassembled WGS sequence"/>
</dbReference>
<evidence type="ECO:0000313" key="2">
    <source>
        <dbReference type="Proteomes" id="UP000603457"/>
    </source>
</evidence>
<accession>A0ABR8G3H7</accession>
<gene>
    <name evidence="1" type="ORF">H6G74_26165</name>
</gene>
<reference evidence="1 2" key="1">
    <citation type="journal article" date="2020" name="ISME J.">
        <title>Comparative genomics reveals insights into cyanobacterial evolution and habitat adaptation.</title>
        <authorList>
            <person name="Chen M.Y."/>
            <person name="Teng W.K."/>
            <person name="Zhao L."/>
            <person name="Hu C.X."/>
            <person name="Zhou Y.K."/>
            <person name="Han B.P."/>
            <person name="Song L.R."/>
            <person name="Shu W.S."/>
        </authorList>
    </citation>
    <scope>NUCLEOTIDE SEQUENCE [LARGE SCALE GENOMIC DNA]</scope>
    <source>
        <strain evidence="1 2">FACHB-130</strain>
    </source>
</reference>
<protein>
    <submittedName>
        <fullName evidence="1">2OG-Fe(II) oxygenase</fullName>
    </submittedName>
</protein>
<keyword evidence="2" id="KW-1185">Reference proteome</keyword>
<dbReference type="EMBL" id="JACJTB010000050">
    <property type="protein sequence ID" value="MBD2597782.1"/>
    <property type="molecule type" value="Genomic_DNA"/>
</dbReference>
<comment type="caution">
    <text evidence="1">The sequence shown here is derived from an EMBL/GenBank/DDBJ whole genome shotgun (WGS) entry which is preliminary data.</text>
</comment>